<proteinExistence type="predicted"/>
<dbReference type="SUPFAM" id="SSF56925">
    <property type="entry name" value="OMPA-like"/>
    <property type="match status" value="1"/>
</dbReference>
<gene>
    <name evidence="4" type="ORF">QTP81_03175</name>
</gene>
<comment type="caution">
    <text evidence="4">The sequence shown here is derived from an EMBL/GenBank/DDBJ whole genome shotgun (WGS) entry which is preliminary data.</text>
</comment>
<accession>A0ABT7STU2</accession>
<dbReference type="EMBL" id="JAUCBP010000002">
    <property type="protein sequence ID" value="MDM7859608.1"/>
    <property type="molecule type" value="Genomic_DNA"/>
</dbReference>
<protein>
    <submittedName>
        <fullName evidence="4">Outer membrane beta-barrel protein</fullName>
    </submittedName>
</protein>
<evidence type="ECO:0000259" key="3">
    <source>
        <dbReference type="Pfam" id="PF13505"/>
    </source>
</evidence>
<dbReference type="InterPro" id="IPR027385">
    <property type="entry name" value="Beta-barrel_OMP"/>
</dbReference>
<dbReference type="Pfam" id="PF13505">
    <property type="entry name" value="OMP_b-brl"/>
    <property type="match status" value="1"/>
</dbReference>
<sequence>MLKAKIQWLALGLLVCWSVSNAQATENMYAVISAGYADSEFAQYSGGSVAYKLAIGYEIHRQWYIEGGYQRLASDEADAGDLLIGLEGDALFISALGKASAREGELFYRLGAMRADLSGYRLESSTCDNAPCTVETAYDDGIFAGVIGIGFDWYVGLNTMVRFEVEHISGEDSFQSNAAYLGFRYNFN</sequence>
<evidence type="ECO:0000313" key="5">
    <source>
        <dbReference type="Proteomes" id="UP001234343"/>
    </source>
</evidence>
<dbReference type="InterPro" id="IPR011250">
    <property type="entry name" value="OMP/PagP_B-barrel"/>
</dbReference>
<evidence type="ECO:0000256" key="1">
    <source>
        <dbReference type="ARBA" id="ARBA00022729"/>
    </source>
</evidence>
<keyword evidence="1 2" id="KW-0732">Signal</keyword>
<keyword evidence="5" id="KW-1185">Reference proteome</keyword>
<feature type="chain" id="PRO_5045723024" evidence="2">
    <location>
        <begin position="25"/>
        <end position="188"/>
    </location>
</feature>
<reference evidence="4 5" key="1">
    <citation type="submission" date="2023-06" db="EMBL/GenBank/DDBJ databases">
        <title>Alteromonas sp. ASW11-36 isolated from intertidal sand.</title>
        <authorList>
            <person name="Li Y."/>
        </authorList>
    </citation>
    <scope>NUCLEOTIDE SEQUENCE [LARGE SCALE GENOMIC DNA]</scope>
    <source>
        <strain evidence="4 5">ASW11-36</strain>
    </source>
</reference>
<feature type="signal peptide" evidence="2">
    <location>
        <begin position="1"/>
        <end position="24"/>
    </location>
</feature>
<organism evidence="4 5">
    <name type="scientific">Alteromonas arenosi</name>
    <dbReference type="NCBI Taxonomy" id="3055817"/>
    <lineage>
        <taxon>Bacteria</taxon>
        <taxon>Pseudomonadati</taxon>
        <taxon>Pseudomonadota</taxon>
        <taxon>Gammaproteobacteria</taxon>
        <taxon>Alteromonadales</taxon>
        <taxon>Alteromonadaceae</taxon>
        <taxon>Alteromonas/Salinimonas group</taxon>
        <taxon>Alteromonas</taxon>
    </lineage>
</organism>
<dbReference type="RefSeq" id="WP_289363679.1">
    <property type="nucleotide sequence ID" value="NZ_JAUCBP010000002.1"/>
</dbReference>
<name>A0ABT7STU2_9ALTE</name>
<evidence type="ECO:0000256" key="2">
    <source>
        <dbReference type="SAM" id="SignalP"/>
    </source>
</evidence>
<dbReference type="Gene3D" id="2.40.160.20">
    <property type="match status" value="1"/>
</dbReference>
<dbReference type="Proteomes" id="UP001234343">
    <property type="component" value="Unassembled WGS sequence"/>
</dbReference>
<feature type="domain" description="Outer membrane protein beta-barrel" evidence="3">
    <location>
        <begin position="10"/>
        <end position="187"/>
    </location>
</feature>
<evidence type="ECO:0000313" key="4">
    <source>
        <dbReference type="EMBL" id="MDM7859608.1"/>
    </source>
</evidence>